<dbReference type="InterPro" id="IPR008183">
    <property type="entry name" value="Aldose_1/G6P_1-epimerase"/>
</dbReference>
<dbReference type="OrthoDB" id="9795355at2"/>
<dbReference type="RefSeq" id="WP_160938273.1">
    <property type="nucleotide sequence ID" value="NZ_SNVJ01000015.1"/>
</dbReference>
<dbReference type="SUPFAM" id="SSF74650">
    <property type="entry name" value="Galactose mutarotase-like"/>
    <property type="match status" value="1"/>
</dbReference>
<organism evidence="1 2">
    <name type="scientific">Teichococcus coralli</name>
    <dbReference type="NCBI Taxonomy" id="2545983"/>
    <lineage>
        <taxon>Bacteria</taxon>
        <taxon>Pseudomonadati</taxon>
        <taxon>Pseudomonadota</taxon>
        <taxon>Alphaproteobacteria</taxon>
        <taxon>Acetobacterales</taxon>
        <taxon>Roseomonadaceae</taxon>
        <taxon>Roseomonas</taxon>
    </lineage>
</organism>
<name>A0A845BFI0_9PROT</name>
<dbReference type="Gene3D" id="2.70.98.10">
    <property type="match status" value="1"/>
</dbReference>
<dbReference type="AlphaFoldDB" id="A0A845BFI0"/>
<dbReference type="EMBL" id="SNVJ01000015">
    <property type="protein sequence ID" value="MXP64866.1"/>
    <property type="molecule type" value="Genomic_DNA"/>
</dbReference>
<dbReference type="Proteomes" id="UP000460715">
    <property type="component" value="Unassembled WGS sequence"/>
</dbReference>
<evidence type="ECO:0000313" key="2">
    <source>
        <dbReference type="Proteomes" id="UP000460715"/>
    </source>
</evidence>
<dbReference type="InterPro" id="IPR011013">
    <property type="entry name" value="Gal_mutarotase_sf_dom"/>
</dbReference>
<accession>A0A845BFI0</accession>
<dbReference type="GO" id="GO:0016853">
    <property type="term" value="F:isomerase activity"/>
    <property type="evidence" value="ECO:0007669"/>
    <property type="project" value="InterPro"/>
</dbReference>
<dbReference type="InterPro" id="IPR037481">
    <property type="entry name" value="LacX"/>
</dbReference>
<evidence type="ECO:0000313" key="1">
    <source>
        <dbReference type="EMBL" id="MXP64866.1"/>
    </source>
</evidence>
<dbReference type="Pfam" id="PF01263">
    <property type="entry name" value="Aldose_epim"/>
    <property type="match status" value="1"/>
</dbReference>
<dbReference type="InterPro" id="IPR014718">
    <property type="entry name" value="GH-type_carb-bd"/>
</dbReference>
<dbReference type="GO" id="GO:0005975">
    <property type="term" value="P:carbohydrate metabolic process"/>
    <property type="evidence" value="ECO:0007669"/>
    <property type="project" value="InterPro"/>
</dbReference>
<comment type="caution">
    <text evidence="1">The sequence shown here is derived from an EMBL/GenBank/DDBJ whole genome shotgun (WGS) entry which is preliminary data.</text>
</comment>
<proteinExistence type="predicted"/>
<sequence length="288" mass="31804">MTDRHRIGNEQLAATVQAHGAELVSLRNDRGIELLWHGGPEWRRHAPVLFPILGKLAGDTLRHAGRTYRLPQHGFARDRRFEWVEREPGRCRLRLVSDEESKAAFPFAFALELAYAVADTRLTVTATVTNPGRGALPFSIGAHPAFRWPLVPGLPKERHQLTFEAPEPGPAHYLQGGLLGPEEPSPVRGRELPLSPVLFARDAVILPGLASRAVRFAAEDGPALRVSWEGYRDLGLWSKPEGADFLCIEPWHGTASPLDWDGDFSTKPGVLTLAAGESRDFTWAVTPE</sequence>
<dbReference type="GO" id="GO:0030246">
    <property type="term" value="F:carbohydrate binding"/>
    <property type="evidence" value="ECO:0007669"/>
    <property type="project" value="InterPro"/>
</dbReference>
<protein>
    <submittedName>
        <fullName evidence="1">Aldose 1-epimerase family protein</fullName>
    </submittedName>
</protein>
<dbReference type="PANTHER" id="PTHR11122">
    <property type="entry name" value="APOSPORY-ASSOCIATED PROTEIN C-RELATED"/>
    <property type="match status" value="1"/>
</dbReference>
<dbReference type="PANTHER" id="PTHR11122:SF13">
    <property type="entry name" value="GLUCOSE-6-PHOSPHATE 1-EPIMERASE"/>
    <property type="match status" value="1"/>
</dbReference>
<keyword evidence="2" id="KW-1185">Reference proteome</keyword>
<reference evidence="1 2" key="1">
    <citation type="submission" date="2019-03" db="EMBL/GenBank/DDBJ databases">
        <title>Roseomonas sp. a novel Roseomonas species isolated from Sea whip Gorgonian.</title>
        <authorList>
            <person name="Li F."/>
            <person name="Pan X."/>
            <person name="Huang S."/>
            <person name="Li Z."/>
            <person name="Meng B."/>
        </authorList>
    </citation>
    <scope>NUCLEOTIDE SEQUENCE [LARGE SCALE GENOMIC DNA]</scope>
    <source>
        <strain evidence="1 2">M0104</strain>
    </source>
</reference>
<dbReference type="CDD" id="cd09024">
    <property type="entry name" value="Aldose_epim_lacX"/>
    <property type="match status" value="1"/>
</dbReference>
<gene>
    <name evidence="1" type="ORF">E0493_16050</name>
</gene>